<dbReference type="RefSeq" id="WP_152758161.1">
    <property type="nucleotide sequence ID" value="NZ_WHNP01000009.1"/>
</dbReference>
<protein>
    <submittedName>
        <fullName evidence="6">Cyclic nucleotide-binding domain-containing protein</fullName>
    </submittedName>
</protein>
<dbReference type="SUPFAM" id="SSF46785">
    <property type="entry name" value="Winged helix' DNA-binding domain"/>
    <property type="match status" value="1"/>
</dbReference>
<dbReference type="GO" id="GO:0005829">
    <property type="term" value="C:cytosol"/>
    <property type="evidence" value="ECO:0007669"/>
    <property type="project" value="TreeGrafter"/>
</dbReference>
<dbReference type="Pfam" id="PF13545">
    <property type="entry name" value="HTH_Crp_2"/>
    <property type="match status" value="1"/>
</dbReference>
<dbReference type="InterPro" id="IPR000595">
    <property type="entry name" value="cNMP-bd_dom"/>
</dbReference>
<evidence type="ECO:0000313" key="6">
    <source>
        <dbReference type="EMBL" id="MPW17633.1"/>
    </source>
</evidence>
<dbReference type="Gene3D" id="1.10.10.10">
    <property type="entry name" value="Winged helix-like DNA-binding domain superfamily/Winged helix DNA-binding domain"/>
    <property type="match status" value="1"/>
</dbReference>
<comment type="caution">
    <text evidence="6">The sequence shown here is derived from an EMBL/GenBank/DDBJ whole genome shotgun (WGS) entry which is preliminary data.</text>
</comment>
<dbReference type="InterPro" id="IPR050397">
    <property type="entry name" value="Env_Response_Regulators"/>
</dbReference>
<keyword evidence="1" id="KW-0805">Transcription regulation</keyword>
<name>A0A7X1N9Y3_9BURK</name>
<reference evidence="6 7" key="1">
    <citation type="submission" date="2019-10" db="EMBL/GenBank/DDBJ databases">
        <title>Paraburkholderia sp. isolated from nodules of Mimosa pudica from Brazilian Atlantic Forest soils.</title>
        <authorList>
            <person name="Paulitsch F."/>
            <person name="Hungria M."/>
            <person name="Dall'Agnol R."/>
        </authorList>
    </citation>
    <scope>NUCLEOTIDE SEQUENCE [LARGE SCALE GENOMIC DNA]</scope>
    <source>
        <strain evidence="6 7">CNPSo 3157</strain>
    </source>
</reference>
<accession>A0A7X1N9Y3</accession>
<evidence type="ECO:0000259" key="4">
    <source>
        <dbReference type="PROSITE" id="PS50042"/>
    </source>
</evidence>
<feature type="domain" description="Cyclic nucleotide-binding" evidence="4">
    <location>
        <begin position="14"/>
        <end position="117"/>
    </location>
</feature>
<dbReference type="Proteomes" id="UP000484381">
    <property type="component" value="Unassembled WGS sequence"/>
</dbReference>
<evidence type="ECO:0000313" key="7">
    <source>
        <dbReference type="Proteomes" id="UP000484381"/>
    </source>
</evidence>
<sequence length="229" mass="25350">MKEKTIQLLREQSLLKTATEEELKQIAEWTRISRVKSAEYVAFAGDANSGLHMLLEGELRSFVVSVDGREIPIRTYSSGQAFGAATIIQRVPLIFSVAAIGRSTIATLSRTHARTLFRSPTIVHSVNELMAAEILEWARRFAGSGSPRAKTRIAALIASSLREHVSGEWPVVEIPDQATMAALAQVSRETVSRVLKSLETDEVIVRMGRRLRIRNAARLQRIAAGFELD</sequence>
<organism evidence="6 7">
    <name type="scientific">Paraburkholderia franconis</name>
    <dbReference type="NCBI Taxonomy" id="2654983"/>
    <lineage>
        <taxon>Bacteria</taxon>
        <taxon>Pseudomonadati</taxon>
        <taxon>Pseudomonadota</taxon>
        <taxon>Betaproteobacteria</taxon>
        <taxon>Burkholderiales</taxon>
        <taxon>Burkholderiaceae</taxon>
        <taxon>Paraburkholderia</taxon>
    </lineage>
</organism>
<dbReference type="EMBL" id="WHNP01000009">
    <property type="protein sequence ID" value="MPW17633.1"/>
    <property type="molecule type" value="Genomic_DNA"/>
</dbReference>
<dbReference type="GO" id="GO:0003700">
    <property type="term" value="F:DNA-binding transcription factor activity"/>
    <property type="evidence" value="ECO:0007669"/>
    <property type="project" value="TreeGrafter"/>
</dbReference>
<dbReference type="PROSITE" id="PS50042">
    <property type="entry name" value="CNMP_BINDING_3"/>
    <property type="match status" value="1"/>
</dbReference>
<dbReference type="PANTHER" id="PTHR24567">
    <property type="entry name" value="CRP FAMILY TRANSCRIPTIONAL REGULATORY PROTEIN"/>
    <property type="match status" value="1"/>
</dbReference>
<dbReference type="PROSITE" id="PS51063">
    <property type="entry name" value="HTH_CRP_2"/>
    <property type="match status" value="1"/>
</dbReference>
<dbReference type="SUPFAM" id="SSF51206">
    <property type="entry name" value="cAMP-binding domain-like"/>
    <property type="match status" value="1"/>
</dbReference>
<keyword evidence="7" id="KW-1185">Reference proteome</keyword>
<dbReference type="Pfam" id="PF00027">
    <property type="entry name" value="cNMP_binding"/>
    <property type="match status" value="1"/>
</dbReference>
<dbReference type="CDD" id="cd00038">
    <property type="entry name" value="CAP_ED"/>
    <property type="match status" value="1"/>
</dbReference>
<keyword evidence="3" id="KW-0804">Transcription</keyword>
<evidence type="ECO:0000256" key="1">
    <source>
        <dbReference type="ARBA" id="ARBA00023015"/>
    </source>
</evidence>
<dbReference type="Gene3D" id="2.60.120.10">
    <property type="entry name" value="Jelly Rolls"/>
    <property type="match status" value="1"/>
</dbReference>
<dbReference type="InterPro" id="IPR036388">
    <property type="entry name" value="WH-like_DNA-bd_sf"/>
</dbReference>
<feature type="domain" description="HTH crp-type" evidence="5">
    <location>
        <begin position="147"/>
        <end position="217"/>
    </location>
</feature>
<keyword evidence="2" id="KW-0238">DNA-binding</keyword>
<dbReference type="SMART" id="SM00100">
    <property type="entry name" value="cNMP"/>
    <property type="match status" value="1"/>
</dbReference>
<gene>
    <name evidence="6" type="ORF">GCT13_12000</name>
</gene>
<evidence type="ECO:0000256" key="2">
    <source>
        <dbReference type="ARBA" id="ARBA00023125"/>
    </source>
</evidence>
<evidence type="ECO:0000256" key="3">
    <source>
        <dbReference type="ARBA" id="ARBA00023163"/>
    </source>
</evidence>
<dbReference type="GO" id="GO:0003677">
    <property type="term" value="F:DNA binding"/>
    <property type="evidence" value="ECO:0007669"/>
    <property type="project" value="UniProtKB-KW"/>
</dbReference>
<dbReference type="InterPro" id="IPR014710">
    <property type="entry name" value="RmlC-like_jellyroll"/>
</dbReference>
<dbReference type="PANTHER" id="PTHR24567:SF26">
    <property type="entry name" value="REGULATORY PROTEIN YEIL"/>
    <property type="match status" value="1"/>
</dbReference>
<dbReference type="AlphaFoldDB" id="A0A7X1N9Y3"/>
<dbReference type="InterPro" id="IPR012318">
    <property type="entry name" value="HTH_CRP"/>
</dbReference>
<dbReference type="InterPro" id="IPR036390">
    <property type="entry name" value="WH_DNA-bd_sf"/>
</dbReference>
<dbReference type="InterPro" id="IPR018490">
    <property type="entry name" value="cNMP-bd_dom_sf"/>
</dbReference>
<proteinExistence type="predicted"/>
<evidence type="ECO:0000259" key="5">
    <source>
        <dbReference type="PROSITE" id="PS51063"/>
    </source>
</evidence>